<dbReference type="SUPFAM" id="SSF52540">
    <property type="entry name" value="P-loop containing nucleoside triphosphate hydrolases"/>
    <property type="match status" value="1"/>
</dbReference>
<accession>A0A6L9SIU5</accession>
<feature type="domain" description="ABC transporter" evidence="5">
    <location>
        <begin position="19"/>
        <end position="262"/>
    </location>
</feature>
<dbReference type="Pfam" id="PF08352">
    <property type="entry name" value="oligo_HPY"/>
    <property type="match status" value="1"/>
</dbReference>
<comment type="caution">
    <text evidence="6">The sequence shown here is derived from an EMBL/GenBank/DDBJ whole genome shotgun (WGS) entry which is preliminary data.</text>
</comment>
<organism evidence="6 7">
    <name type="scientific">Phytoactinopolyspora halotolerans</name>
    <dbReference type="NCBI Taxonomy" id="1981512"/>
    <lineage>
        <taxon>Bacteria</taxon>
        <taxon>Bacillati</taxon>
        <taxon>Actinomycetota</taxon>
        <taxon>Actinomycetes</taxon>
        <taxon>Jiangellales</taxon>
        <taxon>Jiangellaceae</taxon>
        <taxon>Phytoactinopolyspora</taxon>
    </lineage>
</organism>
<dbReference type="PROSITE" id="PS50893">
    <property type="entry name" value="ABC_TRANSPORTER_2"/>
    <property type="match status" value="1"/>
</dbReference>
<name>A0A6L9SIU5_9ACTN</name>
<dbReference type="InterPro" id="IPR027417">
    <property type="entry name" value="P-loop_NTPase"/>
</dbReference>
<dbReference type="GO" id="GO:0015833">
    <property type="term" value="P:peptide transport"/>
    <property type="evidence" value="ECO:0007669"/>
    <property type="project" value="InterPro"/>
</dbReference>
<dbReference type="InterPro" id="IPR050319">
    <property type="entry name" value="ABC_transp_ATP-bind"/>
</dbReference>
<comment type="similarity">
    <text evidence="1">Belongs to the ABC transporter superfamily.</text>
</comment>
<dbReference type="InterPro" id="IPR017871">
    <property type="entry name" value="ABC_transporter-like_CS"/>
</dbReference>
<dbReference type="EMBL" id="JAAGOA010000032">
    <property type="protein sequence ID" value="NEE04332.1"/>
    <property type="molecule type" value="Genomic_DNA"/>
</dbReference>
<dbReference type="InterPro" id="IPR003593">
    <property type="entry name" value="AAA+_ATPase"/>
</dbReference>
<dbReference type="Gene3D" id="3.40.50.300">
    <property type="entry name" value="P-loop containing nucleotide triphosphate hydrolases"/>
    <property type="match status" value="1"/>
</dbReference>
<protein>
    <submittedName>
        <fullName evidence="6">ABC transporter ATP-binding protein</fullName>
    </submittedName>
</protein>
<dbReference type="PANTHER" id="PTHR43776:SF7">
    <property type="entry name" value="D,D-DIPEPTIDE TRANSPORT ATP-BINDING PROTEIN DDPF-RELATED"/>
    <property type="match status" value="1"/>
</dbReference>
<dbReference type="GO" id="GO:0005524">
    <property type="term" value="F:ATP binding"/>
    <property type="evidence" value="ECO:0007669"/>
    <property type="project" value="UniProtKB-KW"/>
</dbReference>
<dbReference type="FunFam" id="3.40.50.300:FF:000016">
    <property type="entry name" value="Oligopeptide ABC transporter ATP-binding component"/>
    <property type="match status" value="1"/>
</dbReference>
<dbReference type="CDD" id="cd03257">
    <property type="entry name" value="ABC_NikE_OppD_transporters"/>
    <property type="match status" value="1"/>
</dbReference>
<proteinExistence type="inferred from homology"/>
<dbReference type="Pfam" id="PF00005">
    <property type="entry name" value="ABC_tran"/>
    <property type="match status" value="1"/>
</dbReference>
<sequence>MTETTPAVTPGEETVDAIVRAENVTKVFSTRAGDVRAVDDVSLWVARGETVGVVGESGSGKSTVARLLMGLQPCTSGRVVFDGRDLASVQGRELRVLRRRMQMVFQNPFGSLLPHYSAAANVMEPMRLHGRGTKESRRDRAVELLDLVGVNPRFADLYPTQFSGGQQQRIAIARALALEPELLVCDEPTSSLDVSIQAQILSLIGDLQDRLGLSCLFISHNLAVVERLADRVAVMSEGRIVEEGPAEQLFESPQHPYTQRLLGAVLPVTS</sequence>
<dbReference type="InterPro" id="IPR013563">
    <property type="entry name" value="Oligopep_ABC_C"/>
</dbReference>
<dbReference type="Proteomes" id="UP000475214">
    <property type="component" value="Unassembled WGS sequence"/>
</dbReference>
<evidence type="ECO:0000313" key="7">
    <source>
        <dbReference type="Proteomes" id="UP000475214"/>
    </source>
</evidence>
<evidence type="ECO:0000259" key="5">
    <source>
        <dbReference type="PROSITE" id="PS50893"/>
    </source>
</evidence>
<evidence type="ECO:0000256" key="1">
    <source>
        <dbReference type="ARBA" id="ARBA00005417"/>
    </source>
</evidence>
<dbReference type="GO" id="GO:0055085">
    <property type="term" value="P:transmembrane transport"/>
    <property type="evidence" value="ECO:0007669"/>
    <property type="project" value="UniProtKB-ARBA"/>
</dbReference>
<dbReference type="AlphaFoldDB" id="A0A6L9SIU5"/>
<dbReference type="SMART" id="SM00382">
    <property type="entry name" value="AAA"/>
    <property type="match status" value="1"/>
</dbReference>
<reference evidence="6 7" key="1">
    <citation type="submission" date="2020-02" db="EMBL/GenBank/DDBJ databases">
        <authorList>
            <person name="Li X.-J."/>
            <person name="Han X.-M."/>
        </authorList>
    </citation>
    <scope>NUCLEOTIDE SEQUENCE [LARGE SCALE GENOMIC DNA]</scope>
    <source>
        <strain evidence="6 7">CCTCC AB 2017055</strain>
    </source>
</reference>
<keyword evidence="3" id="KW-0547">Nucleotide-binding</keyword>
<evidence type="ECO:0000313" key="6">
    <source>
        <dbReference type="EMBL" id="NEE04332.1"/>
    </source>
</evidence>
<dbReference type="PROSITE" id="PS00211">
    <property type="entry name" value="ABC_TRANSPORTER_1"/>
    <property type="match status" value="1"/>
</dbReference>
<keyword evidence="7" id="KW-1185">Reference proteome</keyword>
<gene>
    <name evidence="6" type="ORF">G1H10_29595</name>
</gene>
<dbReference type="PANTHER" id="PTHR43776">
    <property type="entry name" value="TRANSPORT ATP-BINDING PROTEIN"/>
    <property type="match status" value="1"/>
</dbReference>
<dbReference type="GO" id="GO:0016887">
    <property type="term" value="F:ATP hydrolysis activity"/>
    <property type="evidence" value="ECO:0007669"/>
    <property type="project" value="InterPro"/>
</dbReference>
<evidence type="ECO:0000256" key="2">
    <source>
        <dbReference type="ARBA" id="ARBA00022448"/>
    </source>
</evidence>
<dbReference type="InterPro" id="IPR003439">
    <property type="entry name" value="ABC_transporter-like_ATP-bd"/>
</dbReference>
<evidence type="ECO:0000256" key="4">
    <source>
        <dbReference type="ARBA" id="ARBA00022840"/>
    </source>
</evidence>
<dbReference type="RefSeq" id="WP_163744767.1">
    <property type="nucleotide sequence ID" value="NZ_JAAGOA010000032.1"/>
</dbReference>
<evidence type="ECO:0000256" key="3">
    <source>
        <dbReference type="ARBA" id="ARBA00022741"/>
    </source>
</evidence>
<keyword evidence="4 6" id="KW-0067">ATP-binding</keyword>
<keyword evidence="2" id="KW-0813">Transport</keyword>